<accession>A0A8S1GZP6</accession>
<dbReference type="PANTHER" id="PTHR47510">
    <property type="entry name" value="REVERSE TRANSCRIPTASE DOMAIN-CONTAINING PROTEIN"/>
    <property type="match status" value="1"/>
</dbReference>
<dbReference type="Proteomes" id="UP000835052">
    <property type="component" value="Unassembled WGS sequence"/>
</dbReference>
<dbReference type="PANTHER" id="PTHR47510:SF3">
    <property type="entry name" value="ENDO_EXONUCLEASE_PHOSPHATASE DOMAIN-CONTAINING PROTEIN"/>
    <property type="match status" value="1"/>
</dbReference>
<dbReference type="EMBL" id="CAJGYM010000009">
    <property type="protein sequence ID" value="CAD6188785.1"/>
    <property type="molecule type" value="Genomic_DNA"/>
</dbReference>
<sequence>MNRLLTLHKDILERWRRHFAKIANEEFAHPDIPWNAPVLGPTPKIEDQEVVSAIKSMKPSKATGPDDMAAEIWKKDDSVTSKWLADLFNQVIKENKMPQDWNHSTTVPIWKKKGSPADCSCVCIYVCSF</sequence>
<reference evidence="1" key="1">
    <citation type="submission" date="2020-10" db="EMBL/GenBank/DDBJ databases">
        <authorList>
            <person name="Kikuchi T."/>
        </authorList>
    </citation>
    <scope>NUCLEOTIDE SEQUENCE</scope>
    <source>
        <strain evidence="1">NKZ352</strain>
    </source>
</reference>
<evidence type="ECO:0000313" key="1">
    <source>
        <dbReference type="EMBL" id="CAD6188785.1"/>
    </source>
</evidence>
<proteinExistence type="predicted"/>
<dbReference type="AlphaFoldDB" id="A0A8S1GZP6"/>
<gene>
    <name evidence="1" type="ORF">CAUJ_LOCUS4704</name>
</gene>
<evidence type="ECO:0008006" key="3">
    <source>
        <dbReference type="Google" id="ProtNLM"/>
    </source>
</evidence>
<dbReference type="OrthoDB" id="5847305at2759"/>
<keyword evidence="2" id="KW-1185">Reference proteome</keyword>
<protein>
    <recommendedName>
        <fullName evidence="3">Reverse transcriptase domain-containing protein</fullName>
    </recommendedName>
</protein>
<organism evidence="1 2">
    <name type="scientific">Caenorhabditis auriculariae</name>
    <dbReference type="NCBI Taxonomy" id="2777116"/>
    <lineage>
        <taxon>Eukaryota</taxon>
        <taxon>Metazoa</taxon>
        <taxon>Ecdysozoa</taxon>
        <taxon>Nematoda</taxon>
        <taxon>Chromadorea</taxon>
        <taxon>Rhabditida</taxon>
        <taxon>Rhabditina</taxon>
        <taxon>Rhabditomorpha</taxon>
        <taxon>Rhabditoidea</taxon>
        <taxon>Rhabditidae</taxon>
        <taxon>Peloderinae</taxon>
        <taxon>Caenorhabditis</taxon>
    </lineage>
</organism>
<comment type="caution">
    <text evidence="1">The sequence shown here is derived from an EMBL/GenBank/DDBJ whole genome shotgun (WGS) entry which is preliminary data.</text>
</comment>
<name>A0A8S1GZP6_9PELO</name>
<evidence type="ECO:0000313" key="2">
    <source>
        <dbReference type="Proteomes" id="UP000835052"/>
    </source>
</evidence>